<protein>
    <submittedName>
        <fullName evidence="1">Uncharacterized protein</fullName>
    </submittedName>
</protein>
<evidence type="ECO:0000313" key="2">
    <source>
        <dbReference type="Proteomes" id="UP000095332"/>
    </source>
</evidence>
<sequence length="35" mass="4100">MWQKNIGILSNAYHKYQKNTFILPIIVLLLPDVQS</sequence>
<organism evidence="1 2">
    <name type="scientific">Parabacteroides distasonis</name>
    <dbReference type="NCBI Taxonomy" id="823"/>
    <lineage>
        <taxon>Bacteria</taxon>
        <taxon>Pseudomonadati</taxon>
        <taxon>Bacteroidota</taxon>
        <taxon>Bacteroidia</taxon>
        <taxon>Bacteroidales</taxon>
        <taxon>Tannerellaceae</taxon>
        <taxon>Parabacteroides</taxon>
    </lineage>
</organism>
<accession>A0A174W211</accession>
<dbReference type="AlphaFoldDB" id="A0A174W211"/>
<proteinExistence type="predicted"/>
<name>A0A174W211_PARDI</name>
<dbReference type="Proteomes" id="UP000095332">
    <property type="component" value="Unassembled WGS sequence"/>
</dbReference>
<evidence type="ECO:0000313" key="1">
    <source>
        <dbReference type="EMBL" id="CUQ38240.1"/>
    </source>
</evidence>
<reference evidence="1 2" key="1">
    <citation type="submission" date="2015-09" db="EMBL/GenBank/DDBJ databases">
        <authorList>
            <consortium name="Pathogen Informatics"/>
        </authorList>
    </citation>
    <scope>NUCLEOTIDE SEQUENCE [LARGE SCALE GENOMIC DNA]</scope>
    <source>
        <strain evidence="1 2">2789STDY5834948</strain>
    </source>
</reference>
<dbReference type="EMBL" id="CZBM01000010">
    <property type="protein sequence ID" value="CUQ38240.1"/>
    <property type="molecule type" value="Genomic_DNA"/>
</dbReference>
<gene>
    <name evidence="1" type="ORF">ERS852560_02527</name>
</gene>